<keyword evidence="1" id="KW-1133">Transmembrane helix</keyword>
<reference evidence="2 3" key="1">
    <citation type="submission" date="2007-03" db="EMBL/GenBank/DDBJ databases">
        <authorList>
            <person name="Fulton L."/>
            <person name="Clifton S."/>
            <person name="Fulton B."/>
            <person name="Xu J."/>
            <person name="Minx P."/>
            <person name="Pepin K.H."/>
            <person name="Johnson M."/>
            <person name="Thiruvilangam P."/>
            <person name="Bhonagiri V."/>
            <person name="Nash W.E."/>
            <person name="Mardis E.R."/>
            <person name="Wilson R.K."/>
        </authorList>
    </citation>
    <scope>NUCLEOTIDE SEQUENCE [LARGE SCALE GENOMIC DNA]</scope>
    <source>
        <strain evidence="2 3">ATCC 29174</strain>
    </source>
</reference>
<dbReference type="Proteomes" id="UP000006002">
    <property type="component" value="Unassembled WGS sequence"/>
</dbReference>
<dbReference type="HOGENOM" id="CLU_3165218_0_0_9"/>
<evidence type="ECO:0000256" key="1">
    <source>
        <dbReference type="SAM" id="Phobius"/>
    </source>
</evidence>
<keyword evidence="1" id="KW-0812">Transmembrane</keyword>
<comment type="caution">
    <text evidence="2">The sequence shown here is derived from an EMBL/GenBank/DDBJ whole genome shotgun (WGS) entry which is preliminary data.</text>
</comment>
<evidence type="ECO:0000313" key="2">
    <source>
        <dbReference type="EMBL" id="EDM85311.1"/>
    </source>
</evidence>
<dbReference type="EMBL" id="AAVO02000037">
    <property type="protein sequence ID" value="EDM85311.1"/>
    <property type="molecule type" value="Genomic_DNA"/>
</dbReference>
<accession>A5ZYJ6</accession>
<reference evidence="2 3" key="2">
    <citation type="submission" date="2007-04" db="EMBL/GenBank/DDBJ databases">
        <title>Draft genome sequence of Ruminococcus obeum (ATCC 29174).</title>
        <authorList>
            <person name="Sudarsanam P."/>
            <person name="Ley R."/>
            <person name="Guruge J."/>
            <person name="Turnbaugh P.J."/>
            <person name="Mahowald M."/>
            <person name="Liep D."/>
            <person name="Gordon J."/>
        </authorList>
    </citation>
    <scope>NUCLEOTIDE SEQUENCE [LARGE SCALE GENOMIC DNA]</scope>
    <source>
        <strain evidence="2 3">ATCC 29174</strain>
    </source>
</reference>
<sequence>MRRTIPVAFMCFMFLLLFFRILYLLLNLPQVMYGYYMEKKENYVLYL</sequence>
<evidence type="ECO:0000313" key="3">
    <source>
        <dbReference type="Proteomes" id="UP000006002"/>
    </source>
</evidence>
<gene>
    <name evidence="2" type="ORF">RUMOBE_04105</name>
</gene>
<protein>
    <submittedName>
        <fullName evidence="2">Uncharacterized protein</fullName>
    </submittedName>
</protein>
<keyword evidence="1" id="KW-0472">Membrane</keyword>
<proteinExistence type="predicted"/>
<name>A5ZYJ6_9FIRM</name>
<feature type="transmembrane region" description="Helical" evidence="1">
    <location>
        <begin position="7"/>
        <end position="26"/>
    </location>
</feature>
<organism evidence="2 3">
    <name type="scientific">Blautia obeum ATCC 29174</name>
    <dbReference type="NCBI Taxonomy" id="411459"/>
    <lineage>
        <taxon>Bacteria</taxon>
        <taxon>Bacillati</taxon>
        <taxon>Bacillota</taxon>
        <taxon>Clostridia</taxon>
        <taxon>Lachnospirales</taxon>
        <taxon>Lachnospiraceae</taxon>
        <taxon>Blautia</taxon>
    </lineage>
</organism>
<dbReference type="AlphaFoldDB" id="A5ZYJ6"/>